<name>A0A1M7SSR0_FERGO</name>
<dbReference type="PANTHER" id="PTHR30222">
    <property type="entry name" value="SPERMIDINE/PUTRESCINE-BINDING PERIPLASMIC PROTEIN"/>
    <property type="match status" value="1"/>
</dbReference>
<dbReference type="STRING" id="1121883.SAMN02745226_01207"/>
<dbReference type="RefSeq" id="WP_072759404.1">
    <property type="nucleotide sequence ID" value="NZ_FRDJ01000005.1"/>
</dbReference>
<accession>A0A1M7SSR0</accession>
<keyword evidence="7" id="KW-1185">Reference proteome</keyword>
<feature type="binding site" evidence="5">
    <location>
        <begin position="171"/>
        <end position="174"/>
    </location>
    <ligand>
        <name>spermidine</name>
        <dbReference type="ChEBI" id="CHEBI:57834"/>
    </ligand>
</feature>
<dbReference type="PIRSF" id="PIRSF019574">
    <property type="entry name" value="Periplasmic_polyamine_BP"/>
    <property type="match status" value="1"/>
</dbReference>
<dbReference type="OrthoDB" id="9769319at2"/>
<dbReference type="Gene3D" id="3.40.190.10">
    <property type="entry name" value="Periplasmic binding protein-like II"/>
    <property type="match status" value="2"/>
</dbReference>
<evidence type="ECO:0000313" key="6">
    <source>
        <dbReference type="EMBL" id="SHN61420.1"/>
    </source>
</evidence>
<dbReference type="GO" id="GO:0019808">
    <property type="term" value="F:polyamine binding"/>
    <property type="evidence" value="ECO:0007669"/>
    <property type="project" value="InterPro"/>
</dbReference>
<gene>
    <name evidence="6" type="ORF">SAMN02745226_01207</name>
</gene>
<keyword evidence="4" id="KW-0574">Periplasm</keyword>
<dbReference type="SUPFAM" id="SSF53850">
    <property type="entry name" value="Periplasmic binding protein-like II"/>
    <property type="match status" value="1"/>
</dbReference>
<organism evidence="6 7">
    <name type="scientific">Fervidobacterium gondwanense DSM 13020</name>
    <dbReference type="NCBI Taxonomy" id="1121883"/>
    <lineage>
        <taxon>Bacteria</taxon>
        <taxon>Thermotogati</taxon>
        <taxon>Thermotogota</taxon>
        <taxon>Thermotogae</taxon>
        <taxon>Thermotogales</taxon>
        <taxon>Fervidobacteriaceae</taxon>
        <taxon>Fervidobacterium</taxon>
    </lineage>
</organism>
<evidence type="ECO:0000256" key="4">
    <source>
        <dbReference type="ARBA" id="ARBA00022764"/>
    </source>
</evidence>
<dbReference type="Proteomes" id="UP000184207">
    <property type="component" value="Unassembled WGS sequence"/>
</dbReference>
<evidence type="ECO:0000313" key="7">
    <source>
        <dbReference type="Proteomes" id="UP000184207"/>
    </source>
</evidence>
<dbReference type="GO" id="GO:0042597">
    <property type="term" value="C:periplasmic space"/>
    <property type="evidence" value="ECO:0007669"/>
    <property type="project" value="UniProtKB-SubCell"/>
</dbReference>
<dbReference type="EMBL" id="FRDJ01000005">
    <property type="protein sequence ID" value="SHN61420.1"/>
    <property type="molecule type" value="Genomic_DNA"/>
</dbReference>
<keyword evidence="3" id="KW-0732">Signal</keyword>
<evidence type="ECO:0000256" key="3">
    <source>
        <dbReference type="ARBA" id="ARBA00022729"/>
    </source>
</evidence>
<dbReference type="PANTHER" id="PTHR30222:SF17">
    <property type="entry name" value="SPERMIDINE_PUTRESCINE-BINDING PERIPLASMIC PROTEIN"/>
    <property type="match status" value="1"/>
</dbReference>
<dbReference type="InterPro" id="IPR006059">
    <property type="entry name" value="SBP"/>
</dbReference>
<keyword evidence="2" id="KW-0813">Transport</keyword>
<evidence type="ECO:0000256" key="2">
    <source>
        <dbReference type="ARBA" id="ARBA00022448"/>
    </source>
</evidence>
<dbReference type="InterPro" id="IPR001188">
    <property type="entry name" value="Sperm_putr-bd"/>
</dbReference>
<comment type="subcellular location">
    <subcellularLocation>
        <location evidence="1">Periplasm</location>
    </subcellularLocation>
</comment>
<evidence type="ECO:0000256" key="5">
    <source>
        <dbReference type="PIRSR" id="PIRSR019574-1"/>
    </source>
</evidence>
<sequence length="345" mass="39928">MKRINRVVKLVLFVALFVLVVFVLNACNRQSTLRIYNWADYIPQEVIEQFEKEYNCKVIYDTYASNEEMFAKIKSGGSGYDIVFPSGDHVKMMINEGLLEKLDLNKIPNFKNLSEVVLSKTTYDPNHEYSVPYMMGTTGLIVNKNYLKEYEKSWSIYEREDLKDKITLLDDMREVFGAALKYLGYSVNTTNPEEIEKAKEVILNWKKNIVKFDATTYAQGVVNGEFWVVHGYPENVFQLIPEEGMENFEFFVPKEGGTLWIDSMVILKDAKNKELAYKFIDFILRPEVAAKIADFLMIPSPVADAVNYQEVEPLYTVEELANCEIIDYIGEAIDLYNKAWEEIIK</sequence>
<dbReference type="PRINTS" id="PR00909">
    <property type="entry name" value="SPERMDNBNDNG"/>
</dbReference>
<dbReference type="Pfam" id="PF13416">
    <property type="entry name" value="SBP_bac_8"/>
    <property type="match status" value="1"/>
</dbReference>
<evidence type="ECO:0000256" key="1">
    <source>
        <dbReference type="ARBA" id="ARBA00004418"/>
    </source>
</evidence>
<protein>
    <submittedName>
        <fullName evidence="6">Spermidine/putrescine transport system substrate-binding protein</fullName>
    </submittedName>
</protein>
<dbReference type="GO" id="GO:0015846">
    <property type="term" value="P:polyamine transport"/>
    <property type="evidence" value="ECO:0007669"/>
    <property type="project" value="InterPro"/>
</dbReference>
<proteinExistence type="predicted"/>
<reference evidence="7" key="1">
    <citation type="submission" date="2016-12" db="EMBL/GenBank/DDBJ databases">
        <authorList>
            <person name="Varghese N."/>
            <person name="Submissions S."/>
        </authorList>
    </citation>
    <scope>NUCLEOTIDE SEQUENCE [LARGE SCALE GENOMIC DNA]</scope>
    <source>
        <strain evidence="7">DSM 13020</strain>
    </source>
</reference>
<dbReference type="AlphaFoldDB" id="A0A1M7SSR0"/>